<evidence type="ECO:0000256" key="2">
    <source>
        <dbReference type="ARBA" id="ARBA00022741"/>
    </source>
</evidence>
<dbReference type="Gene3D" id="3.40.50.300">
    <property type="entry name" value="P-loop containing nucleotide triphosphate hydrolases"/>
    <property type="match status" value="1"/>
</dbReference>
<comment type="caution">
    <text evidence="5">The sequence shown here is derived from an EMBL/GenBank/DDBJ whole genome shotgun (WGS) entry which is preliminary data.</text>
</comment>
<dbReference type="EMBL" id="JAVEPI010000002">
    <property type="protein sequence ID" value="KAK1443593.1"/>
    <property type="molecule type" value="Genomic_DNA"/>
</dbReference>
<evidence type="ECO:0000256" key="3">
    <source>
        <dbReference type="ARBA" id="ARBA00022777"/>
    </source>
</evidence>
<dbReference type="PANTHER" id="PTHR23359">
    <property type="entry name" value="NUCLEOTIDE KINASE"/>
    <property type="match status" value="1"/>
</dbReference>
<name>A0AAD8LL78_BABGI</name>
<dbReference type="AlphaFoldDB" id="A0AAD8LL78"/>
<evidence type="ECO:0000256" key="4">
    <source>
        <dbReference type="RuleBase" id="RU003330"/>
    </source>
</evidence>
<comment type="similarity">
    <text evidence="4">Belongs to the adenylate kinase family.</text>
</comment>
<dbReference type="InterPro" id="IPR027417">
    <property type="entry name" value="P-loop_NTPase"/>
</dbReference>
<evidence type="ECO:0000313" key="6">
    <source>
        <dbReference type="Proteomes" id="UP001230268"/>
    </source>
</evidence>
<dbReference type="SUPFAM" id="SSF52540">
    <property type="entry name" value="P-loop containing nucleoside triphosphate hydrolases"/>
    <property type="match status" value="1"/>
</dbReference>
<dbReference type="GO" id="GO:0019205">
    <property type="term" value="F:nucleobase-containing compound kinase activity"/>
    <property type="evidence" value="ECO:0007669"/>
    <property type="project" value="InterPro"/>
</dbReference>
<reference evidence="5" key="1">
    <citation type="submission" date="2023-08" db="EMBL/GenBank/DDBJ databases">
        <title>Draft sequence of the Babesia gibsoni genome.</title>
        <authorList>
            <person name="Yamagishi J.Y."/>
            <person name="Xuan X.X."/>
        </authorList>
    </citation>
    <scope>NUCLEOTIDE SEQUENCE</scope>
    <source>
        <strain evidence="5">Azabu</strain>
    </source>
</reference>
<proteinExistence type="inferred from homology"/>
<accession>A0AAD8LL78</accession>
<dbReference type="HAMAP" id="MF_00235">
    <property type="entry name" value="Adenylate_kinase_Adk"/>
    <property type="match status" value="1"/>
</dbReference>
<evidence type="ECO:0000313" key="5">
    <source>
        <dbReference type="EMBL" id="KAK1443593.1"/>
    </source>
</evidence>
<dbReference type="GO" id="GO:0006139">
    <property type="term" value="P:nucleobase-containing compound metabolic process"/>
    <property type="evidence" value="ECO:0007669"/>
    <property type="project" value="InterPro"/>
</dbReference>
<dbReference type="PRINTS" id="PR00094">
    <property type="entry name" value="ADENYLTKNASE"/>
</dbReference>
<gene>
    <name evidence="5" type="ORF">BgAZ_204690</name>
</gene>
<sequence>MSKIRDALKNNRLLMLIFGPPGSGKGSFGRQLASDYGLCHLVTGDLLRREVTKQSSVGHRVGDDISRGLYVDDVLVCDIVRNNIKSRSGGFVLDGCPRTQMQASFVKSLATSQNFSLLGVQLDMDRSVLIERLLGRRVCSVCNRTYNVCQIDHGEYRMNALLPSKDDIEKCKGCLDLKPRDDDNMDVITQRLKVYDSTHQEVVASLKGVSFMHFAIRRGMDDYHLFKDQLDLFLGKQLTGGV</sequence>
<dbReference type="InterPro" id="IPR000850">
    <property type="entry name" value="Adenylat/UMP-CMP_kin"/>
</dbReference>
<keyword evidence="3 4" id="KW-0418">Kinase</keyword>
<evidence type="ECO:0000256" key="1">
    <source>
        <dbReference type="ARBA" id="ARBA00022679"/>
    </source>
</evidence>
<dbReference type="GO" id="GO:0005524">
    <property type="term" value="F:ATP binding"/>
    <property type="evidence" value="ECO:0007669"/>
    <property type="project" value="InterPro"/>
</dbReference>
<protein>
    <recommendedName>
        <fullName evidence="7">Adenylate kinase</fullName>
    </recommendedName>
</protein>
<dbReference type="CDD" id="cd01428">
    <property type="entry name" value="ADK"/>
    <property type="match status" value="1"/>
</dbReference>
<dbReference type="Pfam" id="PF00406">
    <property type="entry name" value="ADK"/>
    <property type="match status" value="1"/>
</dbReference>
<evidence type="ECO:0008006" key="7">
    <source>
        <dbReference type="Google" id="ProtNLM"/>
    </source>
</evidence>
<organism evidence="5 6">
    <name type="scientific">Babesia gibsoni</name>
    <dbReference type="NCBI Taxonomy" id="33632"/>
    <lineage>
        <taxon>Eukaryota</taxon>
        <taxon>Sar</taxon>
        <taxon>Alveolata</taxon>
        <taxon>Apicomplexa</taxon>
        <taxon>Aconoidasida</taxon>
        <taxon>Piroplasmida</taxon>
        <taxon>Babesiidae</taxon>
        <taxon>Babesia</taxon>
    </lineage>
</organism>
<dbReference type="Proteomes" id="UP001230268">
    <property type="component" value="Unassembled WGS sequence"/>
</dbReference>
<keyword evidence="1 4" id="KW-0808">Transferase</keyword>
<keyword evidence="2" id="KW-0547">Nucleotide-binding</keyword>
<keyword evidence="6" id="KW-1185">Reference proteome</keyword>